<reference evidence="2" key="1">
    <citation type="journal article" date="2018" name="J. Ind. Microbiol. Biotechnol.">
        <title>Genome mining reveals uncommon alkylpyrones as type III PKS products from myxobacteria.</title>
        <authorList>
            <person name="Hug J.J."/>
            <person name="Panter F."/>
            <person name="Krug D."/>
            <person name="Muller R."/>
        </authorList>
    </citation>
    <scope>NUCLEOTIDE SEQUENCE</scope>
    <source>
        <strain evidence="2">MCy9487</strain>
    </source>
</reference>
<feature type="region of interest" description="Disordered" evidence="1">
    <location>
        <begin position="66"/>
        <end position="106"/>
    </location>
</feature>
<evidence type="ECO:0000256" key="1">
    <source>
        <dbReference type="SAM" id="MobiDB-lite"/>
    </source>
</evidence>
<dbReference type="AlphaFoldDB" id="A0A3S7UVU6"/>
<proteinExistence type="predicted"/>
<organism evidence="2">
    <name type="scientific">Cystobacterineae bacterium</name>
    <dbReference type="NCBI Taxonomy" id="1934914"/>
    <lineage>
        <taxon>Bacteria</taxon>
        <taxon>Pseudomonadati</taxon>
        <taxon>Myxococcota</taxon>
        <taxon>Myxococcia</taxon>
        <taxon>Myxococcales</taxon>
        <taxon>Cystobacterineae</taxon>
    </lineage>
</organism>
<dbReference type="EMBL" id="MH908886">
    <property type="protein sequence ID" value="AYM52878.1"/>
    <property type="molecule type" value="Genomic_DNA"/>
</dbReference>
<protein>
    <recommendedName>
        <fullName evidence="3">Lipoprotein</fullName>
    </recommendedName>
</protein>
<sequence length="160" mass="17560">MSIFTPRHSATLLLMGLLALSGCSQDPGPEQLVKAERRYEELINQKVSPQDPAWNEVVSQFEAIPKDSKSRPEADKRLSALKAAREKLPTRPLARPGATGIGASDLETQRSACEKIAKKIGEAKAETTRSMLRNVLQRCQEDLVKLEAHSHPPGEGGEEH</sequence>
<evidence type="ECO:0008006" key="3">
    <source>
        <dbReference type="Google" id="ProtNLM"/>
    </source>
</evidence>
<feature type="compositionally biased region" description="Basic and acidic residues" evidence="1">
    <location>
        <begin position="66"/>
        <end position="89"/>
    </location>
</feature>
<name>A0A3S7UVU6_9BACT</name>
<dbReference type="PROSITE" id="PS51257">
    <property type="entry name" value="PROKAR_LIPOPROTEIN"/>
    <property type="match status" value="1"/>
</dbReference>
<evidence type="ECO:0000313" key="2">
    <source>
        <dbReference type="EMBL" id="AYM52878.1"/>
    </source>
</evidence>
<accession>A0A3S7UVU6</accession>